<dbReference type="InterPro" id="IPR024478">
    <property type="entry name" value="HlyB_4HB_MCP"/>
</dbReference>
<feature type="transmembrane region" description="Helical" evidence="4">
    <location>
        <begin position="186"/>
        <end position="207"/>
    </location>
</feature>
<evidence type="ECO:0000259" key="6">
    <source>
        <dbReference type="PROSITE" id="PS50885"/>
    </source>
</evidence>
<evidence type="ECO:0008006" key="9">
    <source>
        <dbReference type="Google" id="ProtNLM"/>
    </source>
</evidence>
<evidence type="ECO:0000259" key="5">
    <source>
        <dbReference type="PROSITE" id="PS50111"/>
    </source>
</evidence>
<evidence type="ECO:0000256" key="4">
    <source>
        <dbReference type="SAM" id="Phobius"/>
    </source>
</evidence>
<dbReference type="GO" id="GO:0007165">
    <property type="term" value="P:signal transduction"/>
    <property type="evidence" value="ECO:0007669"/>
    <property type="project" value="UniProtKB-KW"/>
</dbReference>
<evidence type="ECO:0000313" key="7">
    <source>
        <dbReference type="EMBL" id="ASW43881.1"/>
    </source>
</evidence>
<dbReference type="Pfam" id="PF00015">
    <property type="entry name" value="MCPsignal"/>
    <property type="match status" value="1"/>
</dbReference>
<feature type="domain" description="Methyl-accepting transducer" evidence="5">
    <location>
        <begin position="279"/>
        <end position="536"/>
    </location>
</feature>
<dbReference type="AlphaFoldDB" id="A0A343JEC3"/>
<feature type="domain" description="HAMP" evidence="6">
    <location>
        <begin position="208"/>
        <end position="260"/>
    </location>
</feature>
<dbReference type="RefSeq" id="WP_119866015.1">
    <property type="nucleotide sequence ID" value="NZ_CP016786.1"/>
</dbReference>
<dbReference type="PROSITE" id="PS50111">
    <property type="entry name" value="CHEMOTAXIS_TRANSDUC_2"/>
    <property type="match status" value="1"/>
</dbReference>
<evidence type="ECO:0000256" key="1">
    <source>
        <dbReference type="ARBA" id="ARBA00023224"/>
    </source>
</evidence>
<gene>
    <name evidence="7" type="ORF">BEN51_10415</name>
</gene>
<dbReference type="KEGG" id="cia:BEN51_10415"/>
<dbReference type="PANTHER" id="PTHR32089:SF112">
    <property type="entry name" value="LYSOZYME-LIKE PROTEIN-RELATED"/>
    <property type="match status" value="1"/>
</dbReference>
<dbReference type="Proteomes" id="UP000264883">
    <property type="component" value="Chromosome"/>
</dbReference>
<evidence type="ECO:0000313" key="8">
    <source>
        <dbReference type="Proteomes" id="UP000264883"/>
    </source>
</evidence>
<keyword evidence="8" id="KW-1185">Reference proteome</keyword>
<dbReference type="PANTHER" id="PTHR32089">
    <property type="entry name" value="METHYL-ACCEPTING CHEMOTAXIS PROTEIN MCPB"/>
    <property type="match status" value="1"/>
</dbReference>
<keyword evidence="4" id="KW-0812">Transmembrane</keyword>
<name>A0A343JEC3_9CLOT</name>
<keyword evidence="4" id="KW-1133">Transmembrane helix</keyword>
<keyword evidence="4" id="KW-0472">Membrane</keyword>
<accession>A0A343JEC3</accession>
<proteinExistence type="inferred from homology"/>
<dbReference type="InterPro" id="IPR004089">
    <property type="entry name" value="MCPsignal_dom"/>
</dbReference>
<comment type="similarity">
    <text evidence="2">Belongs to the methyl-accepting chemotaxis (MCP) protein family.</text>
</comment>
<protein>
    <recommendedName>
        <fullName evidence="9">Chemotaxis protein</fullName>
    </recommendedName>
</protein>
<dbReference type="OrthoDB" id="369336at2"/>
<sequence>MISKFKNIKLSKGVFFISLLAVVFAVVIGFVGDFTISQINENIKVMYTESVDPLSIGVGIRGEFANMRIEAHKEMYKHDTSYNAGIAKHNENIQKYLQKFNSAFKDSEDLKDINDFKANYEEYLKYWDKIDKDLAAGKEVSEEDYNNLAAVAVKAEEALFKLKTYNVEKASSLYIESDSLYTRSRVTFLAIIGAIILVFSLFSYQFIRIIKLASKDMHDKLEVLATGDFTVDLETKDNNEFALLKRSLSKTIKEISAVIRKVKEVSDDIDLKAETLASTAEEMSVSSGNVSIAIEEVTKGTTSQSEDLIEITTVVANFGEQINEIIELIQGVEKSSETVGTMASDSNRSMQALVDAINQIRESFKGVIIQFNNLGEKINNISEMTDLINKIAEQTNLLALNASIEAARAGEQGRGFAVVAEEIRKLAEQSKTSSDNISALVSDTEKSKDSMIEKTKVMSNELNEQITVVNNAINSFERIVASINDIVPKIQLVNSSANFIGSNKEFILNNIEQASATSEEISASAEEIMASSEEMAAATEEVAATAQELSNMTKGLRNRINKFKL</sequence>
<keyword evidence="1 3" id="KW-0807">Transducer</keyword>
<dbReference type="Pfam" id="PF12729">
    <property type="entry name" value="4HB_MCP_1"/>
    <property type="match status" value="1"/>
</dbReference>
<dbReference type="SUPFAM" id="SSF58104">
    <property type="entry name" value="Methyl-accepting chemotaxis protein (MCP) signaling domain"/>
    <property type="match status" value="1"/>
</dbReference>
<dbReference type="SMART" id="SM00283">
    <property type="entry name" value="MA"/>
    <property type="match status" value="1"/>
</dbReference>
<evidence type="ECO:0000256" key="3">
    <source>
        <dbReference type="PROSITE-ProRule" id="PRU00284"/>
    </source>
</evidence>
<dbReference type="Gene3D" id="1.10.287.950">
    <property type="entry name" value="Methyl-accepting chemotaxis protein"/>
    <property type="match status" value="1"/>
</dbReference>
<evidence type="ECO:0000256" key="2">
    <source>
        <dbReference type="ARBA" id="ARBA00029447"/>
    </source>
</evidence>
<dbReference type="PROSITE" id="PS50885">
    <property type="entry name" value="HAMP"/>
    <property type="match status" value="1"/>
</dbReference>
<reference evidence="7 8" key="1">
    <citation type="submission" date="2016-08" db="EMBL/GenBank/DDBJ databases">
        <title>Complete Genome Sequence Of The Indigo Reducing Clostridium isatidis DSM15098.</title>
        <authorList>
            <person name="Little G.T."/>
            <person name="Minton N.P."/>
        </authorList>
    </citation>
    <scope>NUCLEOTIDE SEQUENCE [LARGE SCALE GENOMIC DNA]</scope>
    <source>
        <strain evidence="7 8">DSM 15098</strain>
    </source>
</reference>
<dbReference type="GO" id="GO:0016020">
    <property type="term" value="C:membrane"/>
    <property type="evidence" value="ECO:0007669"/>
    <property type="project" value="InterPro"/>
</dbReference>
<dbReference type="EMBL" id="CP016786">
    <property type="protein sequence ID" value="ASW43881.1"/>
    <property type="molecule type" value="Genomic_DNA"/>
</dbReference>
<dbReference type="InterPro" id="IPR003660">
    <property type="entry name" value="HAMP_dom"/>
</dbReference>
<organism evidence="7 8">
    <name type="scientific">Clostridium isatidis</name>
    <dbReference type="NCBI Taxonomy" id="182773"/>
    <lineage>
        <taxon>Bacteria</taxon>
        <taxon>Bacillati</taxon>
        <taxon>Bacillota</taxon>
        <taxon>Clostridia</taxon>
        <taxon>Eubacteriales</taxon>
        <taxon>Clostridiaceae</taxon>
        <taxon>Clostridium</taxon>
    </lineage>
</organism>